<dbReference type="Pfam" id="PF00206">
    <property type="entry name" value="Lyase_1"/>
    <property type="match status" value="1"/>
</dbReference>
<organism evidence="5 6">
    <name type="scientific">Pestalotiopsis fici (strain W106-1 / CGMCC3.15140)</name>
    <dbReference type="NCBI Taxonomy" id="1229662"/>
    <lineage>
        <taxon>Eukaryota</taxon>
        <taxon>Fungi</taxon>
        <taxon>Dikarya</taxon>
        <taxon>Ascomycota</taxon>
        <taxon>Pezizomycotina</taxon>
        <taxon>Sordariomycetes</taxon>
        <taxon>Xylariomycetidae</taxon>
        <taxon>Amphisphaeriales</taxon>
        <taxon>Sporocadaceae</taxon>
        <taxon>Pestalotiopsis</taxon>
    </lineage>
</organism>
<dbReference type="InterPro" id="IPR022761">
    <property type="entry name" value="Fumarate_lyase_N"/>
</dbReference>
<dbReference type="GeneID" id="19280265"/>
<dbReference type="GO" id="GO:0004056">
    <property type="term" value="F:argininosuccinate lyase activity"/>
    <property type="evidence" value="ECO:0007669"/>
    <property type="project" value="InterPro"/>
</dbReference>
<dbReference type="KEGG" id="pfy:PFICI_15252"/>
<dbReference type="Gene3D" id="1.10.40.30">
    <property type="entry name" value="Fumarase/aspartase (C-terminal domain)"/>
    <property type="match status" value="1"/>
</dbReference>
<dbReference type="InParanoid" id="W3WIT9"/>
<gene>
    <name evidence="5" type="ORF">PFICI_15252</name>
</gene>
<dbReference type="SUPFAM" id="SSF48557">
    <property type="entry name" value="L-aspartase-like"/>
    <property type="match status" value="1"/>
</dbReference>
<evidence type="ECO:0000313" key="5">
    <source>
        <dbReference type="EMBL" id="ETS73077.1"/>
    </source>
</evidence>
<dbReference type="OrthoDB" id="2561043at2759"/>
<dbReference type="InterPro" id="IPR029419">
    <property type="entry name" value="Arg_succ_lyase_C"/>
</dbReference>
<dbReference type="InterPro" id="IPR008948">
    <property type="entry name" value="L-Aspartase-like"/>
</dbReference>
<dbReference type="PANTHER" id="PTHR43814">
    <property type="entry name" value="ARGININOSUCCINATE LYASE"/>
    <property type="match status" value="1"/>
</dbReference>
<evidence type="ECO:0000313" key="6">
    <source>
        <dbReference type="Proteomes" id="UP000030651"/>
    </source>
</evidence>
<reference evidence="6" key="1">
    <citation type="journal article" date="2015" name="BMC Genomics">
        <title>Genomic and transcriptomic analysis of the endophytic fungus Pestalotiopsis fici reveals its lifestyle and high potential for synthesis of natural products.</title>
        <authorList>
            <person name="Wang X."/>
            <person name="Zhang X."/>
            <person name="Liu L."/>
            <person name="Xiang M."/>
            <person name="Wang W."/>
            <person name="Sun X."/>
            <person name="Che Y."/>
            <person name="Guo L."/>
            <person name="Liu G."/>
            <person name="Guo L."/>
            <person name="Wang C."/>
            <person name="Yin W.B."/>
            <person name="Stadler M."/>
            <person name="Zhang X."/>
            <person name="Liu X."/>
        </authorList>
    </citation>
    <scope>NUCLEOTIDE SEQUENCE [LARGE SCALE GENOMIC DNA]</scope>
    <source>
        <strain evidence="6">W106-1 / CGMCC3.15140</strain>
    </source>
</reference>
<evidence type="ECO:0000259" key="4">
    <source>
        <dbReference type="Pfam" id="PF14698"/>
    </source>
</evidence>
<dbReference type="STRING" id="1229662.W3WIT9"/>
<comment type="similarity">
    <text evidence="1">Belongs to the lyase 1 family. Argininosuccinate lyase subfamily.</text>
</comment>
<sequence>MAQLRDRFYWLNQINKASTAINVDEKLLSQELGSTIAHGITKILDDGSKPDGARPGRVITLEPLLIKAAGIEATRLHVGRSSQDMHTTATIATIREHTLNLADQLHRTISRMVSMAEEHVNTLVPNYTNGVAAQPNSYGHYLLGHVAGLLRDAERLQQFYARLDRCPMGSTVLNGSRWPLDRQRMASYLGFAAVADNAFDAVQISGTEMPVELGAVCTSMMLHAGAFIQDVMSQYGNPRPWILLKEGGDNTYVSSAMPQKRNPGILNSTRADASRIITLGFGRAVQAHNITPGMIDARSTSDSVEVVKGATAVLKDLARILGALQINAERALEELNSDWTASQEVADVLMIRHDVPFRVGHHFVSEMVTYARKNNIRPSDFPYEQAQNIWITAHQHLQLECTAVLPMSAEELRETLNPAAVVQNRATTGGPQPTEMSRMLKEAQDRVRGLKAWRSAQSSYIESSLSRLEVDFQKLLVAVQN</sequence>
<dbReference type="AlphaFoldDB" id="W3WIT9"/>
<dbReference type="Gene3D" id="1.10.275.10">
    <property type="entry name" value="Fumarase/aspartase (N-terminal domain)"/>
    <property type="match status" value="1"/>
</dbReference>
<dbReference type="PRINTS" id="PR00145">
    <property type="entry name" value="ARGSUCLYASE"/>
</dbReference>
<dbReference type="OMA" id="WLGEINK"/>
<evidence type="ECO:0000256" key="2">
    <source>
        <dbReference type="ARBA" id="ARBA00032749"/>
    </source>
</evidence>
<dbReference type="Gene3D" id="1.20.200.10">
    <property type="entry name" value="Fumarase/aspartase (Central domain)"/>
    <property type="match status" value="1"/>
</dbReference>
<dbReference type="PANTHER" id="PTHR43814:SF1">
    <property type="entry name" value="ARGININOSUCCINATE LYASE"/>
    <property type="match status" value="1"/>
</dbReference>
<dbReference type="RefSeq" id="XP_007842024.1">
    <property type="nucleotide sequence ID" value="XM_007843833.1"/>
</dbReference>
<proteinExistence type="inferred from homology"/>
<dbReference type="GO" id="GO:0042450">
    <property type="term" value="P:L-arginine biosynthetic process via ornithine"/>
    <property type="evidence" value="ECO:0007669"/>
    <property type="project" value="InterPro"/>
</dbReference>
<evidence type="ECO:0000256" key="1">
    <source>
        <dbReference type="ARBA" id="ARBA00010755"/>
    </source>
</evidence>
<dbReference type="HOGENOM" id="CLU_027272_3_5_1"/>
<dbReference type="PRINTS" id="PR00149">
    <property type="entry name" value="FUMRATELYASE"/>
</dbReference>
<dbReference type="GO" id="GO:0005829">
    <property type="term" value="C:cytosol"/>
    <property type="evidence" value="ECO:0007669"/>
    <property type="project" value="TreeGrafter"/>
</dbReference>
<dbReference type="InterPro" id="IPR024083">
    <property type="entry name" value="Fumarase/histidase_N"/>
</dbReference>
<feature type="domain" description="Argininosuccinate lyase C-terminal" evidence="4">
    <location>
        <begin position="344"/>
        <end position="422"/>
    </location>
</feature>
<keyword evidence="6" id="KW-1185">Reference proteome</keyword>
<feature type="domain" description="Fumarate lyase N-terminal" evidence="3">
    <location>
        <begin position="73"/>
        <end position="277"/>
    </location>
</feature>
<dbReference type="EMBL" id="KI912124">
    <property type="protein sequence ID" value="ETS73077.1"/>
    <property type="molecule type" value="Genomic_DNA"/>
</dbReference>
<dbReference type="InterPro" id="IPR000362">
    <property type="entry name" value="Fumarate_lyase_fam"/>
</dbReference>
<name>W3WIT9_PESFW</name>
<evidence type="ECO:0000259" key="3">
    <source>
        <dbReference type="Pfam" id="PF00206"/>
    </source>
</evidence>
<dbReference type="Pfam" id="PF14698">
    <property type="entry name" value="ASL_C2"/>
    <property type="match status" value="1"/>
</dbReference>
<dbReference type="InterPro" id="IPR009049">
    <property type="entry name" value="Argininosuccinate_lyase"/>
</dbReference>
<dbReference type="eggNOG" id="KOG1316">
    <property type="taxonomic scope" value="Eukaryota"/>
</dbReference>
<accession>W3WIT9</accession>
<dbReference type="Proteomes" id="UP000030651">
    <property type="component" value="Unassembled WGS sequence"/>
</dbReference>
<protein>
    <recommendedName>
        <fullName evidence="2">Arginosuccinase</fullName>
    </recommendedName>
</protein>